<evidence type="ECO:0000313" key="1">
    <source>
        <dbReference type="EMBL" id="ECF6074873.1"/>
    </source>
</evidence>
<gene>
    <name evidence="1" type="ORF">FNH47_12610</name>
</gene>
<sequence>MMTDRDVVQALLQEMTDSCSTCGYAFATAMKHFGITTIYIFDKFDPEEAVLFDEPLNYGLIVHSPEYPEHGLRHEFTTEEERERFIDELPLLKGGEHA</sequence>
<reference evidence="1" key="1">
    <citation type="submission" date="2019-07" db="EMBL/GenBank/DDBJ databases">
        <authorList>
            <person name="Ashton P.M."/>
            <person name="Dallman T."/>
            <person name="Nair S."/>
            <person name="De Pinna E."/>
            <person name="Peters T."/>
            <person name="Grant K."/>
        </authorList>
    </citation>
    <scope>NUCLEOTIDE SEQUENCE [LARGE SCALE GENOMIC DNA]</scope>
    <source>
        <strain evidence="1">674345</strain>
    </source>
</reference>
<protein>
    <submittedName>
        <fullName evidence="1">Uncharacterized protein</fullName>
    </submittedName>
</protein>
<dbReference type="Proteomes" id="UP000839836">
    <property type="component" value="Unassembled WGS sequence"/>
</dbReference>
<dbReference type="AlphaFoldDB" id="A0A5Y2SGL0"/>
<comment type="caution">
    <text evidence="1">The sequence shown here is derived from an EMBL/GenBank/DDBJ whole genome shotgun (WGS) entry which is preliminary data.</text>
</comment>
<name>A0A5Y2SGL0_SALHO</name>
<organism evidence="1">
    <name type="scientific">Salmonella houtenae</name>
    <dbReference type="NCBI Taxonomy" id="59205"/>
    <lineage>
        <taxon>Bacteria</taxon>
        <taxon>Pseudomonadati</taxon>
        <taxon>Pseudomonadota</taxon>
        <taxon>Gammaproteobacteria</taxon>
        <taxon>Enterobacterales</taxon>
        <taxon>Enterobacteriaceae</taxon>
        <taxon>Salmonella</taxon>
    </lineage>
</organism>
<proteinExistence type="predicted"/>
<accession>A0A5Y2SGL0</accession>
<dbReference type="EMBL" id="AAILSW010000024">
    <property type="protein sequence ID" value="ECF6074873.1"/>
    <property type="molecule type" value="Genomic_DNA"/>
</dbReference>